<keyword evidence="11" id="KW-1185">Reference proteome</keyword>
<feature type="domain" description="Cytochrome c" evidence="9">
    <location>
        <begin position="192"/>
        <end position="272"/>
    </location>
</feature>
<evidence type="ECO:0000313" key="10">
    <source>
        <dbReference type="EMBL" id="BCR03412.1"/>
    </source>
</evidence>
<gene>
    <name evidence="10" type="primary">ccoP</name>
    <name evidence="10" type="ORF">DESUT3_04810</name>
</gene>
<dbReference type="InterPro" id="IPR051811">
    <property type="entry name" value="Cytochrome_c550/c551-like"/>
</dbReference>
<keyword evidence="4" id="KW-0249">Electron transport</keyword>
<keyword evidence="1" id="KW-0813">Transport</keyword>
<evidence type="ECO:0000256" key="8">
    <source>
        <dbReference type="SAM" id="Phobius"/>
    </source>
</evidence>
<feature type="compositionally biased region" description="Low complexity" evidence="7">
    <location>
        <begin position="175"/>
        <end position="195"/>
    </location>
</feature>
<dbReference type="EMBL" id="AP024355">
    <property type="protein sequence ID" value="BCR03412.1"/>
    <property type="molecule type" value="Genomic_DNA"/>
</dbReference>
<feature type="compositionally biased region" description="Basic and acidic residues" evidence="7">
    <location>
        <begin position="1"/>
        <end position="17"/>
    </location>
</feature>
<evidence type="ECO:0000256" key="7">
    <source>
        <dbReference type="SAM" id="MobiDB-lite"/>
    </source>
</evidence>
<accession>A0ABM8HS38</accession>
<reference evidence="10 11" key="2">
    <citation type="journal article" date="2021" name="Int. J. Syst. Evol. Microbiol.">
        <title>Isolation and Polyphasic Characterization of Desulfuromonas versatilis sp. Nov., an Electrogenic Bacteria Capable of Versatile Metabolism Isolated from a Graphene Oxide-Reducing Enrichment Culture.</title>
        <authorList>
            <person name="Xie L."/>
            <person name="Yoshida N."/>
            <person name="Ishii S."/>
            <person name="Meng L."/>
        </authorList>
    </citation>
    <scope>NUCLEOTIDE SEQUENCE [LARGE SCALE GENOMIC DNA]</scope>
    <source>
        <strain evidence="10 11">NIT-T3</strain>
    </source>
</reference>
<keyword evidence="3 6" id="KW-0479">Metal-binding</keyword>
<feature type="transmembrane region" description="Helical" evidence="8">
    <location>
        <begin position="29"/>
        <end position="51"/>
    </location>
</feature>
<dbReference type="PRINTS" id="PR00605">
    <property type="entry name" value="CYTCHROMECIC"/>
</dbReference>
<dbReference type="PROSITE" id="PS51007">
    <property type="entry name" value="CYTC"/>
    <property type="match status" value="2"/>
</dbReference>
<dbReference type="Gene3D" id="6.10.280.130">
    <property type="match status" value="1"/>
</dbReference>
<protein>
    <submittedName>
        <fullName evidence="10">C-type cytochrome</fullName>
    </submittedName>
</protein>
<evidence type="ECO:0000256" key="2">
    <source>
        <dbReference type="ARBA" id="ARBA00022617"/>
    </source>
</evidence>
<evidence type="ECO:0000256" key="3">
    <source>
        <dbReference type="ARBA" id="ARBA00022723"/>
    </source>
</evidence>
<evidence type="ECO:0000256" key="4">
    <source>
        <dbReference type="ARBA" id="ARBA00022982"/>
    </source>
</evidence>
<feature type="domain" description="Cytochrome c" evidence="9">
    <location>
        <begin position="92"/>
        <end position="170"/>
    </location>
</feature>
<evidence type="ECO:0000313" key="11">
    <source>
        <dbReference type="Proteomes" id="UP001319827"/>
    </source>
</evidence>
<dbReference type="InterPro" id="IPR008168">
    <property type="entry name" value="Cyt_C_IC"/>
</dbReference>
<keyword evidence="8" id="KW-0472">Membrane</keyword>
<dbReference type="Proteomes" id="UP001319827">
    <property type="component" value="Chromosome"/>
</dbReference>
<dbReference type="InterPro" id="IPR038414">
    <property type="entry name" value="CcoP_N_sf"/>
</dbReference>
<dbReference type="Pfam" id="PF13442">
    <property type="entry name" value="Cytochrome_CBB3"/>
    <property type="match status" value="2"/>
</dbReference>
<dbReference type="Pfam" id="PF14715">
    <property type="entry name" value="FixP_N"/>
    <property type="match status" value="1"/>
</dbReference>
<feature type="region of interest" description="Disordered" evidence="7">
    <location>
        <begin position="174"/>
        <end position="195"/>
    </location>
</feature>
<sequence length="272" mass="28017">MSMLEEHKHKHPTHDFDGITENRTNRPPAYFSVLFYGLILWGTIFSAYYLLSGWSSDAEFAAKMADHQQQVAEQKPSGPQAAAAAPQMSEEELLNEGKELFAQHCAACHGAAGEGGIGPALDGADYAYGADREAVHLSIAKGREGGMPAFGSQLSATQLEALTGFVLSLQPSGSAAAPAPAAGEPAAEEPAAAAAEGPDAAELYAGNCAACHGADGRGGIGPDLGAGEYKFGKDDAAILESIANGRPGGMPAFGARLSEAQLLSLVEFLKSL</sequence>
<proteinExistence type="predicted"/>
<dbReference type="PANTHER" id="PTHR37823">
    <property type="entry name" value="CYTOCHROME C-553-LIKE"/>
    <property type="match status" value="1"/>
</dbReference>
<reference evidence="10 11" key="1">
    <citation type="journal article" date="2016" name="C (Basel)">
        <title>Selective Growth of and Electricity Production by Marine Exoelectrogenic Bacteria in Self-Aggregated Hydrogel of Microbially Reduced Graphene Oxide.</title>
        <authorList>
            <person name="Yoshida N."/>
            <person name="Goto Y."/>
            <person name="Miyata Y."/>
        </authorList>
    </citation>
    <scope>NUCLEOTIDE SEQUENCE [LARGE SCALE GENOMIC DNA]</scope>
    <source>
        <strain evidence="10 11">NIT-T3</strain>
    </source>
</reference>
<dbReference type="InterPro" id="IPR009056">
    <property type="entry name" value="Cyt_c-like_dom"/>
</dbReference>
<evidence type="ECO:0000256" key="1">
    <source>
        <dbReference type="ARBA" id="ARBA00022448"/>
    </source>
</evidence>
<keyword evidence="8" id="KW-1133">Transmembrane helix</keyword>
<keyword evidence="8" id="KW-0812">Transmembrane</keyword>
<keyword evidence="2 6" id="KW-0349">Heme</keyword>
<name>A0ABM8HS38_9BACT</name>
<dbReference type="RefSeq" id="WP_221250886.1">
    <property type="nucleotide sequence ID" value="NZ_AP024355.1"/>
</dbReference>
<dbReference type="InterPro" id="IPR032858">
    <property type="entry name" value="CcoP_N"/>
</dbReference>
<keyword evidence="5 6" id="KW-0408">Iron</keyword>
<dbReference type="InterPro" id="IPR036909">
    <property type="entry name" value="Cyt_c-like_dom_sf"/>
</dbReference>
<dbReference type="SUPFAM" id="SSF46626">
    <property type="entry name" value="Cytochrome c"/>
    <property type="match status" value="2"/>
</dbReference>
<evidence type="ECO:0000259" key="9">
    <source>
        <dbReference type="PROSITE" id="PS51007"/>
    </source>
</evidence>
<evidence type="ECO:0000256" key="6">
    <source>
        <dbReference type="PROSITE-ProRule" id="PRU00433"/>
    </source>
</evidence>
<evidence type="ECO:0000256" key="5">
    <source>
        <dbReference type="ARBA" id="ARBA00023004"/>
    </source>
</evidence>
<dbReference type="Gene3D" id="1.10.760.10">
    <property type="entry name" value="Cytochrome c-like domain"/>
    <property type="match status" value="2"/>
</dbReference>
<feature type="region of interest" description="Disordered" evidence="7">
    <location>
        <begin position="1"/>
        <end position="22"/>
    </location>
</feature>
<organism evidence="10 11">
    <name type="scientific">Desulfuromonas versatilis</name>
    <dbReference type="NCBI Taxonomy" id="2802975"/>
    <lineage>
        <taxon>Bacteria</taxon>
        <taxon>Pseudomonadati</taxon>
        <taxon>Thermodesulfobacteriota</taxon>
        <taxon>Desulfuromonadia</taxon>
        <taxon>Desulfuromonadales</taxon>
        <taxon>Desulfuromonadaceae</taxon>
        <taxon>Desulfuromonas</taxon>
    </lineage>
</organism>